<dbReference type="Proteomes" id="UP000018958">
    <property type="component" value="Unassembled WGS sequence"/>
</dbReference>
<proteinExistence type="predicted"/>
<name>W2XDR2_PHYNI</name>
<feature type="region of interest" description="Disordered" evidence="1">
    <location>
        <begin position="115"/>
        <end position="272"/>
    </location>
</feature>
<sequence length="800" mass="85898">YLAGRGQSVEKLAQKAKRKLLKDELKKVLLVNKYLHKFVDDRDLDPDALLLFAEGGALGELDICLLGLDEEAIELVQDAIKNLNPSLSAKDQAIELARQVHRFRSVDLSDDDQISISSESLSEDEDERGPSLWWKTQEGSVVSDPSKKASAAKSASLASSSSKSKSKAKSKARPKPQSLLKSSSKSKMPKSSSKTSSKTSLTTTTPSQPAVAMQHLTKSASKTRTPTPQPSIPAPGLSAVAIGSTPPESAPVTPVPASSSQKSTQVSQSQPLTAAVASMLASLSPIVAPASSALPMPPLRALLTPVALASGQSSSPTAKTTSQPPLSRSSSLSSLASTVDLSPSSPEISSAASPGPTSAPDSSQNINNLASTLQWSPLAPSSRSIRTAAAISRWVTSQVIAQESDKSSVFIGAPGQTPPASPRGASEDEHEESKENDSPSALQLQALEDMSSTGVSSRTRSAYRPIPMSALDPSLSTPPPASVRPAVNPLKVRTARRGVKPHVVLMEALAAAHAQHPSAAMPVVKLPAPIEGWQPLVQPSKKILAKVQRYLKPNFQKKGALRCWNLVNSFRTPLPVLKGLVAACSVEGIRAFADWRKTEHPWRTLDKKFPDTANLFDVGPFMPDVFISLHAPKRARTVKLWRQTHGFDAGGKESDVGLALWERGHWVVQSEIEAAVKRLAETHGDSSSIVRNIMQLWDWCVDNDVPTEFILEPTMLWYSYEVLPWVPTTADWCSEVAALDEREPWRNCWIDVPSEHPFNTAYVPCNANAELFVPCGLIEAEVGRAVVVDEELAATDISPS</sequence>
<feature type="compositionally biased region" description="Polar residues" evidence="1">
    <location>
        <begin position="311"/>
        <end position="325"/>
    </location>
</feature>
<feature type="compositionally biased region" description="Basic and acidic residues" evidence="1">
    <location>
        <begin position="425"/>
        <end position="437"/>
    </location>
</feature>
<feature type="region of interest" description="Disordered" evidence="1">
    <location>
        <begin position="311"/>
        <end position="365"/>
    </location>
</feature>
<feature type="compositionally biased region" description="Low complexity" evidence="1">
    <location>
        <begin position="326"/>
        <end position="363"/>
    </location>
</feature>
<feature type="compositionally biased region" description="Polar residues" evidence="1">
    <location>
        <begin position="216"/>
        <end position="226"/>
    </location>
</feature>
<protein>
    <submittedName>
        <fullName evidence="2">Uncharacterized protein</fullName>
    </submittedName>
</protein>
<feature type="region of interest" description="Disordered" evidence="1">
    <location>
        <begin position="406"/>
        <end position="440"/>
    </location>
</feature>
<feature type="compositionally biased region" description="Low complexity" evidence="1">
    <location>
        <begin position="175"/>
        <end position="209"/>
    </location>
</feature>
<evidence type="ECO:0000313" key="2">
    <source>
        <dbReference type="EMBL" id="ETP20801.1"/>
    </source>
</evidence>
<accession>W2XDR2</accession>
<dbReference type="AlphaFoldDB" id="W2XDR2"/>
<organism evidence="2 3">
    <name type="scientific">Phytophthora nicotianae CJ01A1</name>
    <dbReference type="NCBI Taxonomy" id="1317063"/>
    <lineage>
        <taxon>Eukaryota</taxon>
        <taxon>Sar</taxon>
        <taxon>Stramenopiles</taxon>
        <taxon>Oomycota</taxon>
        <taxon>Peronosporomycetes</taxon>
        <taxon>Peronosporales</taxon>
        <taxon>Peronosporaceae</taxon>
        <taxon>Phytophthora</taxon>
    </lineage>
</organism>
<reference evidence="2 3" key="1">
    <citation type="submission" date="2013-11" db="EMBL/GenBank/DDBJ databases">
        <title>The Genome Sequence of Phytophthora parasitica CJ01A1.</title>
        <authorList>
            <consortium name="The Broad Institute Genomics Platform"/>
            <person name="Russ C."/>
            <person name="Tyler B."/>
            <person name="Panabieres F."/>
            <person name="Shan W."/>
            <person name="Tripathy S."/>
            <person name="Grunwald N."/>
            <person name="Machado M."/>
            <person name="Johnson C.S."/>
            <person name="Walker B."/>
            <person name="Young S.K."/>
            <person name="Zeng Q."/>
            <person name="Gargeya S."/>
            <person name="Fitzgerald M."/>
            <person name="Haas B."/>
            <person name="Abouelleil A."/>
            <person name="Allen A.W."/>
            <person name="Alvarado L."/>
            <person name="Arachchi H.M."/>
            <person name="Berlin A.M."/>
            <person name="Chapman S.B."/>
            <person name="Gainer-Dewar J."/>
            <person name="Goldberg J."/>
            <person name="Griggs A."/>
            <person name="Gujja S."/>
            <person name="Hansen M."/>
            <person name="Howarth C."/>
            <person name="Imamovic A."/>
            <person name="Ireland A."/>
            <person name="Larimer J."/>
            <person name="McCowan C."/>
            <person name="Murphy C."/>
            <person name="Pearson M."/>
            <person name="Poon T.W."/>
            <person name="Priest M."/>
            <person name="Roberts A."/>
            <person name="Saif S."/>
            <person name="Shea T."/>
            <person name="Sisk P."/>
            <person name="Sykes S."/>
            <person name="Wortman J."/>
            <person name="Nusbaum C."/>
            <person name="Birren B."/>
        </authorList>
    </citation>
    <scope>NUCLEOTIDE SEQUENCE [LARGE SCALE GENOMIC DNA]</scope>
    <source>
        <strain evidence="2 3">CJ01A1</strain>
    </source>
</reference>
<dbReference type="EMBL" id="ANIX01001157">
    <property type="protein sequence ID" value="ETP20801.1"/>
    <property type="molecule type" value="Genomic_DNA"/>
</dbReference>
<feature type="compositionally biased region" description="Low complexity" evidence="1">
    <location>
        <begin position="148"/>
        <end position="163"/>
    </location>
</feature>
<comment type="caution">
    <text evidence="2">The sequence shown here is derived from an EMBL/GenBank/DDBJ whole genome shotgun (WGS) entry which is preliminary data.</text>
</comment>
<evidence type="ECO:0000313" key="3">
    <source>
        <dbReference type="Proteomes" id="UP000018958"/>
    </source>
</evidence>
<gene>
    <name evidence="2" type="ORF">F441_05565</name>
</gene>
<evidence type="ECO:0000256" key="1">
    <source>
        <dbReference type="SAM" id="MobiDB-lite"/>
    </source>
</evidence>
<feature type="compositionally biased region" description="Basic residues" evidence="1">
    <location>
        <begin position="164"/>
        <end position="174"/>
    </location>
</feature>
<dbReference type="OrthoDB" id="116639at2759"/>
<feature type="non-terminal residue" evidence="2">
    <location>
        <position position="1"/>
    </location>
</feature>
<feature type="compositionally biased region" description="Low complexity" evidence="1">
    <location>
        <begin position="244"/>
        <end position="270"/>
    </location>
</feature>